<dbReference type="Proteomes" id="UP000184330">
    <property type="component" value="Unassembled WGS sequence"/>
</dbReference>
<proteinExistence type="predicted"/>
<accession>A0A1L7X6X9</accession>
<dbReference type="AlphaFoldDB" id="A0A1L7X6X9"/>
<dbReference type="EMBL" id="FJOG01000016">
    <property type="protein sequence ID" value="CZR60774.1"/>
    <property type="molecule type" value="Genomic_DNA"/>
</dbReference>
<evidence type="ECO:0000256" key="1">
    <source>
        <dbReference type="SAM" id="MobiDB-lite"/>
    </source>
</evidence>
<evidence type="ECO:0000313" key="3">
    <source>
        <dbReference type="Proteomes" id="UP000184330"/>
    </source>
</evidence>
<feature type="compositionally biased region" description="Low complexity" evidence="1">
    <location>
        <begin position="804"/>
        <end position="827"/>
    </location>
</feature>
<reference evidence="2 3" key="1">
    <citation type="submission" date="2016-03" db="EMBL/GenBank/DDBJ databases">
        <authorList>
            <person name="Ploux O."/>
        </authorList>
    </citation>
    <scope>NUCLEOTIDE SEQUENCE [LARGE SCALE GENOMIC DNA]</scope>
    <source>
        <strain evidence="2 3">UAMH 11012</strain>
    </source>
</reference>
<feature type="compositionally biased region" description="Polar residues" evidence="1">
    <location>
        <begin position="880"/>
        <end position="894"/>
    </location>
</feature>
<gene>
    <name evidence="2" type="ORF">PAC_10670</name>
</gene>
<feature type="compositionally biased region" description="Pro residues" evidence="1">
    <location>
        <begin position="867"/>
        <end position="879"/>
    </location>
</feature>
<keyword evidence="3" id="KW-1185">Reference proteome</keyword>
<dbReference type="OrthoDB" id="10254945at2759"/>
<sequence length="1011" mass="112496">MRTRDYADKTWQLRPKNERRNKLTPLTKLAERYSHPTRTTSNLSHSPLYGTKKSGFTPLSPGFGTLEKRRLHNYQKRRFYGFSAAELHQLGALAGVDGDPYDESGGWTEFESGAQADGYGGELDNPIHPLFDRGNWERRRDIPRHRGAVPIRGDEAGYWLAENDAVWKHLEPCLQLASLLITNAEYFPWWDALVYGELQPIDDSRRGLDDLNKAIFSFHQRTHAEYTKFENIQKLQSKLRVAADKIHCYLWSGYCEPDTGATIKHSATWGITGGLITSEAQEGHIHIGIAIESLQPLLTGGLNEDEKLFQQFRIASTLVHETAHAVWRYLYDNIKYTVYAEPFFEGEILPELGWSLEAHMWGGQPLDIMNGAYNAGGPGLPNMGLFKSNFFTECNQNYQRSDFTDIGYINGLPPSMPDPYFNIEYWPVPTLWFKDLFRKEKWDSMIKSFGSTGTAMGPLTFGTQFETKDPDPRNLTPLQMPASMLTSMYVPGPIMASLDDKGREAVTIENTRIAKASSIIDSMGTISGLVTADIFPSQAANMPRIDRSETYPCACPRYGEIKTYCLDNRNPLQLAFDSMDFDIPEPTMFRYIQDRGGINLSAEEFRSFLHCCNTKKELFIYEPFPGTGMITKRSTGWGLPTPFRVPRQPNPNPVMLQDFMTEIHTKRFRTNMYIVFGEFRDIDFEALRLFVNRGLKAREKISRGEIGLIINSIAERERLISSRDKKILTLGPKGIARMLWPMDEDDRNEHIRDWERKKRDRQIAAGIIIGPTLRVPSLTLSSASGSPTSSQGNVTLSQFMARPTAATPPTTAVPPKAVTAPKPGPKAITITAPPKPVVQKKPNTTTSSPPKLIVQPKTPTTQFAVPTGPPEPIVSPPPKQNSTGSSGSSDQNQTDIVGDAMQGVINTGASIAGAVAGYLGPPKAFSSFAGWLSPPRPKKATLSSLAGMLSPPLKNDEKAQAAKLKMAQEQLKEANKMKNAVSVGDGMDIDDDDEDSDGDPIITEGLTVSPK</sequence>
<protein>
    <submittedName>
        <fullName evidence="2">Uncharacterized protein</fullName>
    </submittedName>
</protein>
<feature type="region of interest" description="Disordered" evidence="1">
    <location>
        <begin position="804"/>
        <end position="894"/>
    </location>
</feature>
<evidence type="ECO:0000313" key="2">
    <source>
        <dbReference type="EMBL" id="CZR60774.1"/>
    </source>
</evidence>
<name>A0A1L7X6X9_9HELO</name>
<feature type="region of interest" description="Disordered" evidence="1">
    <location>
        <begin position="973"/>
        <end position="1011"/>
    </location>
</feature>
<dbReference type="STRING" id="576137.A0A1L7X6X9"/>
<feature type="region of interest" description="Disordered" evidence="1">
    <location>
        <begin position="34"/>
        <end position="62"/>
    </location>
</feature>
<feature type="compositionally biased region" description="Polar residues" evidence="1">
    <location>
        <begin position="36"/>
        <end position="45"/>
    </location>
</feature>
<feature type="compositionally biased region" description="Acidic residues" evidence="1">
    <location>
        <begin position="987"/>
        <end position="998"/>
    </location>
</feature>
<organism evidence="2 3">
    <name type="scientific">Phialocephala subalpina</name>
    <dbReference type="NCBI Taxonomy" id="576137"/>
    <lineage>
        <taxon>Eukaryota</taxon>
        <taxon>Fungi</taxon>
        <taxon>Dikarya</taxon>
        <taxon>Ascomycota</taxon>
        <taxon>Pezizomycotina</taxon>
        <taxon>Leotiomycetes</taxon>
        <taxon>Helotiales</taxon>
        <taxon>Mollisiaceae</taxon>
        <taxon>Phialocephala</taxon>
        <taxon>Phialocephala fortinii species complex</taxon>
    </lineage>
</organism>